<dbReference type="Gene3D" id="3.90.70.10">
    <property type="entry name" value="Cysteine proteinases"/>
    <property type="match status" value="1"/>
</dbReference>
<protein>
    <submittedName>
        <fullName evidence="4">USP domain-containing protein</fullName>
    </submittedName>
</protein>
<keyword evidence="3" id="KW-1185">Reference proteome</keyword>
<dbReference type="WBParaSite" id="GPUH_0002538701-mRNA-1">
    <property type="protein sequence ID" value="GPUH_0002538701-mRNA-1"/>
    <property type="gene ID" value="GPUH_0002538701"/>
</dbReference>
<organism evidence="4">
    <name type="scientific">Gongylonema pulchrum</name>
    <dbReference type="NCBI Taxonomy" id="637853"/>
    <lineage>
        <taxon>Eukaryota</taxon>
        <taxon>Metazoa</taxon>
        <taxon>Ecdysozoa</taxon>
        <taxon>Nematoda</taxon>
        <taxon>Chromadorea</taxon>
        <taxon>Rhabditida</taxon>
        <taxon>Spirurina</taxon>
        <taxon>Spiruromorpha</taxon>
        <taxon>Spiruroidea</taxon>
        <taxon>Gongylonematidae</taxon>
        <taxon>Gongylonema</taxon>
    </lineage>
</organism>
<dbReference type="EMBL" id="UYRT01104840">
    <property type="protein sequence ID" value="VDN44099.1"/>
    <property type="molecule type" value="Genomic_DNA"/>
</dbReference>
<sequence>MLIQIPDFVKTYSEKCELIFLDVGVIEAHNDFNAQTAKVFSCLLSGEFSKEGSEYNCIKPTQFRKVVGKDHAEFSTAKQQDADEYLRYFLTKVDENEKRYRPVDAVRLKLEQRLEDSASNRVRYTQSNEYVLSLVVPE</sequence>
<evidence type="ECO:0000313" key="2">
    <source>
        <dbReference type="EMBL" id="VDN44099.1"/>
    </source>
</evidence>
<evidence type="ECO:0000313" key="4">
    <source>
        <dbReference type="WBParaSite" id="GPUH_0002538701-mRNA-1"/>
    </source>
</evidence>
<dbReference type="InterPro" id="IPR038765">
    <property type="entry name" value="Papain-like_cys_pep_sf"/>
</dbReference>
<dbReference type="PROSITE" id="PS50235">
    <property type="entry name" value="USP_3"/>
    <property type="match status" value="1"/>
</dbReference>
<dbReference type="GO" id="GO:0016579">
    <property type="term" value="P:protein deubiquitination"/>
    <property type="evidence" value="ECO:0007669"/>
    <property type="project" value="InterPro"/>
</dbReference>
<evidence type="ECO:0000313" key="3">
    <source>
        <dbReference type="Proteomes" id="UP000271098"/>
    </source>
</evidence>
<dbReference type="AlphaFoldDB" id="A0A183EWL6"/>
<dbReference type="InterPro" id="IPR001394">
    <property type="entry name" value="Peptidase_C19_UCH"/>
</dbReference>
<reference evidence="4" key="1">
    <citation type="submission" date="2016-06" db="UniProtKB">
        <authorList>
            <consortium name="WormBaseParasite"/>
        </authorList>
    </citation>
    <scope>IDENTIFICATION</scope>
</reference>
<dbReference type="Proteomes" id="UP000271098">
    <property type="component" value="Unassembled WGS sequence"/>
</dbReference>
<proteinExistence type="predicted"/>
<dbReference type="Pfam" id="PF00443">
    <property type="entry name" value="UCH"/>
    <property type="match status" value="1"/>
</dbReference>
<dbReference type="OrthoDB" id="361536at2759"/>
<evidence type="ECO:0000259" key="1">
    <source>
        <dbReference type="PROSITE" id="PS50235"/>
    </source>
</evidence>
<dbReference type="InterPro" id="IPR028889">
    <property type="entry name" value="USP"/>
</dbReference>
<feature type="domain" description="USP" evidence="1">
    <location>
        <begin position="1"/>
        <end position="138"/>
    </location>
</feature>
<reference evidence="2 3" key="2">
    <citation type="submission" date="2018-11" db="EMBL/GenBank/DDBJ databases">
        <authorList>
            <consortium name="Pathogen Informatics"/>
        </authorList>
    </citation>
    <scope>NUCLEOTIDE SEQUENCE [LARGE SCALE GENOMIC DNA]</scope>
</reference>
<gene>
    <name evidence="2" type="ORF">GPUH_LOCUS25356</name>
</gene>
<accession>A0A183EWL6</accession>
<name>A0A183EWL6_9BILA</name>
<dbReference type="GO" id="GO:0004843">
    <property type="term" value="F:cysteine-type deubiquitinase activity"/>
    <property type="evidence" value="ECO:0007669"/>
    <property type="project" value="InterPro"/>
</dbReference>
<dbReference type="SUPFAM" id="SSF54001">
    <property type="entry name" value="Cysteine proteinases"/>
    <property type="match status" value="1"/>
</dbReference>